<evidence type="ECO:0000313" key="2">
    <source>
        <dbReference type="EMBL" id="KAK4881709.1"/>
    </source>
</evidence>
<accession>A0AAN7PC29</accession>
<comment type="caution">
    <text evidence="2">The sequence shown here is derived from an EMBL/GenBank/DDBJ whole genome shotgun (WGS) entry which is preliminary data.</text>
</comment>
<dbReference type="AlphaFoldDB" id="A0AAN7PC29"/>
<gene>
    <name evidence="2" type="ORF">RN001_005028</name>
</gene>
<keyword evidence="1" id="KW-0732">Signal</keyword>
<evidence type="ECO:0000256" key="1">
    <source>
        <dbReference type="SAM" id="SignalP"/>
    </source>
</evidence>
<organism evidence="2 3">
    <name type="scientific">Aquatica leii</name>
    <dbReference type="NCBI Taxonomy" id="1421715"/>
    <lineage>
        <taxon>Eukaryota</taxon>
        <taxon>Metazoa</taxon>
        <taxon>Ecdysozoa</taxon>
        <taxon>Arthropoda</taxon>
        <taxon>Hexapoda</taxon>
        <taxon>Insecta</taxon>
        <taxon>Pterygota</taxon>
        <taxon>Neoptera</taxon>
        <taxon>Endopterygota</taxon>
        <taxon>Coleoptera</taxon>
        <taxon>Polyphaga</taxon>
        <taxon>Elateriformia</taxon>
        <taxon>Elateroidea</taxon>
        <taxon>Lampyridae</taxon>
        <taxon>Luciolinae</taxon>
        <taxon>Aquatica</taxon>
    </lineage>
</organism>
<name>A0AAN7PC29_9COLE</name>
<sequence>MKSTLLIFSTFLLVIVYGLLAGDKGGPCIQNDTKLIASCNAVCRRGTVPTARGICNEGLKCYRTPRLNYFKENFVHDECFKSFLNQNPILNTRASEAETLATANVSENDIMTTKAIFCAE</sequence>
<feature type="chain" id="PRO_5042920217" evidence="1">
    <location>
        <begin position="22"/>
        <end position="120"/>
    </location>
</feature>
<protein>
    <submittedName>
        <fullName evidence="2">Uncharacterized protein</fullName>
    </submittedName>
</protein>
<keyword evidence="3" id="KW-1185">Reference proteome</keyword>
<reference evidence="3" key="1">
    <citation type="submission" date="2023-01" db="EMBL/GenBank/DDBJ databases">
        <title>Key to firefly adult light organ development and bioluminescence: homeobox transcription factors regulate luciferase expression and transportation to peroxisome.</title>
        <authorList>
            <person name="Fu X."/>
        </authorList>
    </citation>
    <scope>NUCLEOTIDE SEQUENCE [LARGE SCALE GENOMIC DNA]</scope>
</reference>
<evidence type="ECO:0000313" key="3">
    <source>
        <dbReference type="Proteomes" id="UP001353858"/>
    </source>
</evidence>
<feature type="signal peptide" evidence="1">
    <location>
        <begin position="1"/>
        <end position="21"/>
    </location>
</feature>
<dbReference type="EMBL" id="JARPUR010000002">
    <property type="protein sequence ID" value="KAK4881709.1"/>
    <property type="molecule type" value="Genomic_DNA"/>
</dbReference>
<dbReference type="Proteomes" id="UP001353858">
    <property type="component" value="Unassembled WGS sequence"/>
</dbReference>
<proteinExistence type="predicted"/>